<dbReference type="PANTHER" id="PTHR43567:SF1">
    <property type="entry name" value="FLAVOREDOXIN"/>
    <property type="match status" value="1"/>
</dbReference>
<dbReference type="SMART" id="SM00903">
    <property type="entry name" value="Flavin_Reduct"/>
    <property type="match status" value="1"/>
</dbReference>
<comment type="similarity">
    <text evidence="3">Belongs to the flavoredoxin family.</text>
</comment>
<dbReference type="PROSITE" id="PS51257">
    <property type="entry name" value="PROKAR_LIPOPROTEIN"/>
    <property type="match status" value="1"/>
</dbReference>
<protein>
    <submittedName>
        <fullName evidence="5">Flavin reductase family protein</fullName>
    </submittedName>
</protein>
<evidence type="ECO:0000256" key="2">
    <source>
        <dbReference type="ARBA" id="ARBA00022630"/>
    </source>
</evidence>
<dbReference type="Proteomes" id="UP000323824">
    <property type="component" value="Chromosome"/>
</dbReference>
<feature type="domain" description="Flavin reductase like" evidence="4">
    <location>
        <begin position="11"/>
        <end position="157"/>
    </location>
</feature>
<evidence type="ECO:0000313" key="6">
    <source>
        <dbReference type="Proteomes" id="UP000323824"/>
    </source>
</evidence>
<keyword evidence="6" id="KW-1185">Reference proteome</keyword>
<evidence type="ECO:0000256" key="3">
    <source>
        <dbReference type="ARBA" id="ARBA00038054"/>
    </source>
</evidence>
<dbReference type="EMBL" id="CP035807">
    <property type="protein sequence ID" value="QEN05932.1"/>
    <property type="molecule type" value="Genomic_DNA"/>
</dbReference>
<dbReference type="InterPro" id="IPR002563">
    <property type="entry name" value="Flavin_Rdtase-like_dom"/>
</dbReference>
<dbReference type="Pfam" id="PF01613">
    <property type="entry name" value="Flavin_Reduct"/>
    <property type="match status" value="1"/>
</dbReference>
<evidence type="ECO:0000256" key="1">
    <source>
        <dbReference type="ARBA" id="ARBA00001917"/>
    </source>
</evidence>
<dbReference type="OrthoDB" id="9791490at2"/>
<dbReference type="InterPro" id="IPR052174">
    <property type="entry name" value="Flavoredoxin"/>
</dbReference>
<organism evidence="5 6">
    <name type="scientific">Thiospirochaeta perfilievii</name>
    <dbReference type="NCBI Taxonomy" id="252967"/>
    <lineage>
        <taxon>Bacteria</taxon>
        <taxon>Pseudomonadati</taxon>
        <taxon>Spirochaetota</taxon>
        <taxon>Spirochaetia</taxon>
        <taxon>Spirochaetales</taxon>
        <taxon>Spirochaetaceae</taxon>
        <taxon>Thiospirochaeta</taxon>
    </lineage>
</organism>
<dbReference type="SUPFAM" id="SSF50475">
    <property type="entry name" value="FMN-binding split barrel"/>
    <property type="match status" value="1"/>
</dbReference>
<dbReference type="InterPro" id="IPR012349">
    <property type="entry name" value="Split_barrel_FMN-bd"/>
</dbReference>
<comment type="cofactor">
    <cofactor evidence="1">
        <name>FMN</name>
        <dbReference type="ChEBI" id="CHEBI:58210"/>
    </cofactor>
</comment>
<dbReference type="GO" id="GO:0016646">
    <property type="term" value="F:oxidoreductase activity, acting on the CH-NH group of donors, NAD or NADP as acceptor"/>
    <property type="evidence" value="ECO:0007669"/>
    <property type="project" value="UniProtKB-ARBA"/>
</dbReference>
<dbReference type="PANTHER" id="PTHR43567">
    <property type="entry name" value="FLAVOREDOXIN-RELATED-RELATED"/>
    <property type="match status" value="1"/>
</dbReference>
<sequence length="197" mass="22325">MSKVRWKPGNLIYPLPAALVSCRSKTHGDNLITIAWTGTICTNPPMCYISIRPDRYSYDIINESKEFVINLTTTQMARGTDWCGVKSGRDYDKFKECGFTKGEAEVVDVPLVNESPLAIECKVVEIKELGSHHMFIANVVSATVDDKYLDDTGAFNLNQSDLICYSHREYRKLGQKIGHFGYAVKKLKKKPRRKKIN</sequence>
<name>A0A5C1QI62_9SPIO</name>
<gene>
    <name evidence="5" type="ORF">EW093_14925</name>
</gene>
<reference evidence="5 6" key="2">
    <citation type="submission" date="2019-09" db="EMBL/GenBank/DDBJ databases">
        <title>Complete Genome Sequence and Methylome Analysis of free living Spirochaetas.</title>
        <authorList>
            <person name="Leshcheva N."/>
            <person name="Mikheeva N."/>
        </authorList>
    </citation>
    <scope>NUCLEOTIDE SEQUENCE [LARGE SCALE GENOMIC DNA]</scope>
    <source>
        <strain evidence="5 6">P</strain>
    </source>
</reference>
<accession>A0A5C1QI62</accession>
<dbReference type="GO" id="GO:0010181">
    <property type="term" value="F:FMN binding"/>
    <property type="evidence" value="ECO:0007669"/>
    <property type="project" value="InterPro"/>
</dbReference>
<evidence type="ECO:0000259" key="4">
    <source>
        <dbReference type="SMART" id="SM00903"/>
    </source>
</evidence>
<dbReference type="RefSeq" id="WP_149569166.1">
    <property type="nucleotide sequence ID" value="NZ_CP035807.1"/>
</dbReference>
<keyword evidence="2" id="KW-0285">Flavoprotein</keyword>
<proteinExistence type="inferred from homology"/>
<reference evidence="5 6" key="1">
    <citation type="submission" date="2019-02" db="EMBL/GenBank/DDBJ databases">
        <authorList>
            <person name="Fomenkov A."/>
            <person name="Dubinina G."/>
            <person name="Grabovich M."/>
            <person name="Vincze T."/>
            <person name="Roberts R.J."/>
        </authorList>
    </citation>
    <scope>NUCLEOTIDE SEQUENCE [LARGE SCALE GENOMIC DNA]</scope>
    <source>
        <strain evidence="5 6">P</strain>
    </source>
</reference>
<dbReference type="AlphaFoldDB" id="A0A5C1QI62"/>
<evidence type="ECO:0000313" key="5">
    <source>
        <dbReference type="EMBL" id="QEN05932.1"/>
    </source>
</evidence>
<dbReference type="KEGG" id="sper:EW093_14925"/>
<dbReference type="Gene3D" id="2.30.110.10">
    <property type="entry name" value="Electron Transport, Fmn-binding Protein, Chain A"/>
    <property type="match status" value="1"/>
</dbReference>